<feature type="transmembrane region" description="Helical" evidence="5">
    <location>
        <begin position="117"/>
        <end position="134"/>
    </location>
</feature>
<evidence type="ECO:0000256" key="3">
    <source>
        <dbReference type="ARBA" id="ARBA00022989"/>
    </source>
</evidence>
<dbReference type="InterPro" id="IPR050925">
    <property type="entry name" value="Rhomboid_protease_S54"/>
</dbReference>
<dbReference type="SUPFAM" id="SSF144091">
    <property type="entry name" value="Rhomboid-like"/>
    <property type="match status" value="1"/>
</dbReference>
<evidence type="ECO:0000256" key="5">
    <source>
        <dbReference type="SAM" id="Phobius"/>
    </source>
</evidence>
<dbReference type="Pfam" id="PF01694">
    <property type="entry name" value="Rhomboid"/>
    <property type="match status" value="1"/>
</dbReference>
<comment type="subcellular location">
    <subcellularLocation>
        <location evidence="1">Membrane</location>
        <topology evidence="1">Multi-pass membrane protein</topology>
    </subcellularLocation>
</comment>
<dbReference type="STRING" id="1123071.SAMN02745181_0039"/>
<evidence type="ECO:0000256" key="4">
    <source>
        <dbReference type="ARBA" id="ARBA00023136"/>
    </source>
</evidence>
<dbReference type="GO" id="GO:0004252">
    <property type="term" value="F:serine-type endopeptidase activity"/>
    <property type="evidence" value="ECO:0007669"/>
    <property type="project" value="InterPro"/>
</dbReference>
<dbReference type="PANTHER" id="PTHR43731">
    <property type="entry name" value="RHOMBOID PROTEASE"/>
    <property type="match status" value="1"/>
</dbReference>
<keyword evidence="2 5" id="KW-0812">Transmembrane</keyword>
<name>A0A1M6AU16_9BACT</name>
<dbReference type="Gene3D" id="1.20.1540.10">
    <property type="entry name" value="Rhomboid-like"/>
    <property type="match status" value="1"/>
</dbReference>
<dbReference type="GO" id="GO:0016020">
    <property type="term" value="C:membrane"/>
    <property type="evidence" value="ECO:0007669"/>
    <property type="project" value="UniProtKB-SubCell"/>
</dbReference>
<gene>
    <name evidence="7" type="ORF">SAMN02745181_0039</name>
</gene>
<keyword evidence="4 5" id="KW-0472">Membrane</keyword>
<dbReference type="InterPro" id="IPR035952">
    <property type="entry name" value="Rhomboid-like_sf"/>
</dbReference>
<dbReference type="PANTHER" id="PTHR43731:SF9">
    <property type="entry name" value="SLR1461 PROTEIN"/>
    <property type="match status" value="1"/>
</dbReference>
<dbReference type="AlphaFoldDB" id="A0A1M6AU16"/>
<organism evidence="7 8">
    <name type="scientific">Rubritalea squalenifaciens DSM 18772</name>
    <dbReference type="NCBI Taxonomy" id="1123071"/>
    <lineage>
        <taxon>Bacteria</taxon>
        <taxon>Pseudomonadati</taxon>
        <taxon>Verrucomicrobiota</taxon>
        <taxon>Verrucomicrobiia</taxon>
        <taxon>Verrucomicrobiales</taxon>
        <taxon>Rubritaleaceae</taxon>
        <taxon>Rubritalea</taxon>
    </lineage>
</organism>
<feature type="domain" description="Peptidase S54 rhomboid" evidence="6">
    <location>
        <begin position="61"/>
        <end position="186"/>
    </location>
</feature>
<feature type="transmembrane region" description="Helical" evidence="5">
    <location>
        <begin position="20"/>
        <end position="42"/>
    </location>
</feature>
<protein>
    <submittedName>
        <fullName evidence="7">Rhomboid family protein</fullName>
    </submittedName>
</protein>
<dbReference type="EMBL" id="FQYR01000002">
    <property type="protein sequence ID" value="SHI39966.1"/>
    <property type="molecule type" value="Genomic_DNA"/>
</dbReference>
<reference evidence="7 8" key="1">
    <citation type="submission" date="2016-11" db="EMBL/GenBank/DDBJ databases">
        <authorList>
            <person name="Jaros S."/>
            <person name="Januszkiewicz K."/>
            <person name="Wedrychowicz H."/>
        </authorList>
    </citation>
    <scope>NUCLEOTIDE SEQUENCE [LARGE SCALE GENOMIC DNA]</scope>
    <source>
        <strain evidence="7 8">DSM 18772</strain>
    </source>
</reference>
<dbReference type="InterPro" id="IPR022764">
    <property type="entry name" value="Peptidase_S54_rhomboid_dom"/>
</dbReference>
<feature type="transmembrane region" description="Helical" evidence="5">
    <location>
        <begin position="93"/>
        <end position="111"/>
    </location>
</feature>
<proteinExistence type="predicted"/>
<evidence type="ECO:0000313" key="7">
    <source>
        <dbReference type="EMBL" id="SHI39966.1"/>
    </source>
</evidence>
<keyword evidence="3 5" id="KW-1133">Transmembrane helix</keyword>
<feature type="transmembrane region" description="Helical" evidence="5">
    <location>
        <begin position="143"/>
        <end position="163"/>
    </location>
</feature>
<evidence type="ECO:0000256" key="2">
    <source>
        <dbReference type="ARBA" id="ARBA00022692"/>
    </source>
</evidence>
<evidence type="ECO:0000259" key="6">
    <source>
        <dbReference type="Pfam" id="PF01694"/>
    </source>
</evidence>
<dbReference type="InParanoid" id="A0A1M6AU16"/>
<feature type="transmembrane region" description="Helical" evidence="5">
    <location>
        <begin position="62"/>
        <end position="86"/>
    </location>
</feature>
<accession>A0A1M6AU16</accession>
<dbReference type="RefSeq" id="WP_200797026.1">
    <property type="nucleotide sequence ID" value="NZ_FQYR01000002.1"/>
</dbReference>
<evidence type="ECO:0000256" key="1">
    <source>
        <dbReference type="ARBA" id="ARBA00004141"/>
    </source>
</evidence>
<evidence type="ECO:0000313" key="8">
    <source>
        <dbReference type="Proteomes" id="UP000184510"/>
    </source>
</evidence>
<dbReference type="Proteomes" id="UP000184510">
    <property type="component" value="Unassembled WGS sequence"/>
</dbReference>
<keyword evidence="8" id="KW-1185">Reference proteome</keyword>
<sequence>MANHLQTSYRPVPKLSPMILLELVLAAWIIEAIDQLLLGGFLDQFGVRPRSLMGLIGIPLMPFLHGNFSHLLSNTLPFLVLGYIMLKAEGRRFLYSSVYLIFLSGLGTWLISPTNSVHIGASGLIYGYFGYILTRAWLDRHPLWMLTGIIVIIFYGGMIYGVLPNQSLQVSWQGHLCGLIAGIALGRRHRHFRPE</sequence>